<dbReference type="Proteomes" id="UP000240717">
    <property type="component" value="Unassembled WGS sequence"/>
</dbReference>
<gene>
    <name evidence="1" type="ORF">BU085_09025</name>
</gene>
<reference evidence="1 2" key="1">
    <citation type="journal article" date="2016" name="Front. Microbiol.">
        <title>Comprehensive Phylogenetic Analysis of Bovine Non-aureus Staphylococci Species Based on Whole-Genome Sequencing.</title>
        <authorList>
            <person name="Naushad S."/>
            <person name="Barkema H.W."/>
            <person name="Luby C."/>
            <person name="Condas L.A."/>
            <person name="Nobrega D.B."/>
            <person name="Carson D.A."/>
            <person name="De Buck J."/>
        </authorList>
    </citation>
    <scope>NUCLEOTIDE SEQUENCE [LARGE SCALE GENOMIC DNA]</scope>
    <source>
        <strain evidence="1 2">SNUC 2993</strain>
    </source>
</reference>
<dbReference type="STRING" id="1194526.A284_07805"/>
<comment type="caution">
    <text evidence="1">The sequence shown here is derived from an EMBL/GenBank/DDBJ whole genome shotgun (WGS) entry which is preliminary data.</text>
</comment>
<sequence>MFITLKHLYEVKLFTKEKLALSTKYNWITPEQYKEITGDKYEPQA</sequence>
<dbReference type="InterPro" id="IPR010022">
    <property type="entry name" value="XkdX"/>
</dbReference>
<name>A0A2T4PZ46_STAWA</name>
<dbReference type="Pfam" id="PF09693">
    <property type="entry name" value="Phage_XkdX"/>
    <property type="match status" value="1"/>
</dbReference>
<evidence type="ECO:0000313" key="1">
    <source>
        <dbReference type="EMBL" id="PTI50409.1"/>
    </source>
</evidence>
<evidence type="ECO:0000313" key="2">
    <source>
        <dbReference type="Proteomes" id="UP000240717"/>
    </source>
</evidence>
<dbReference type="RefSeq" id="WP_107533034.1">
    <property type="nucleotide sequence ID" value="NZ_PZEV01000030.1"/>
</dbReference>
<protein>
    <submittedName>
        <fullName evidence="1">XkdX family protein</fullName>
    </submittedName>
</protein>
<proteinExistence type="predicted"/>
<accession>A0A2T4PZ46</accession>
<dbReference type="AlphaFoldDB" id="A0A2T4PZ46"/>
<organism evidence="1 2">
    <name type="scientific">Staphylococcus warneri</name>
    <dbReference type="NCBI Taxonomy" id="1292"/>
    <lineage>
        <taxon>Bacteria</taxon>
        <taxon>Bacillati</taxon>
        <taxon>Bacillota</taxon>
        <taxon>Bacilli</taxon>
        <taxon>Bacillales</taxon>
        <taxon>Staphylococcaceae</taxon>
        <taxon>Staphylococcus</taxon>
    </lineage>
</organism>
<dbReference type="EMBL" id="PZEV01000030">
    <property type="protein sequence ID" value="PTI50409.1"/>
    <property type="molecule type" value="Genomic_DNA"/>
</dbReference>